<name>A0A370TQE1_9HELO</name>
<evidence type="ECO:0000313" key="2">
    <source>
        <dbReference type="EMBL" id="RDL37746.1"/>
    </source>
</evidence>
<comment type="caution">
    <text evidence="2">The sequence shown here is derived from an EMBL/GenBank/DDBJ whole genome shotgun (WGS) entry which is preliminary data.</text>
</comment>
<accession>A0A370TQE1</accession>
<evidence type="ECO:0000256" key="1">
    <source>
        <dbReference type="SAM" id="MobiDB-lite"/>
    </source>
</evidence>
<gene>
    <name evidence="2" type="ORF">BP5553_05179</name>
</gene>
<dbReference type="GeneID" id="43598028"/>
<dbReference type="AlphaFoldDB" id="A0A370TQE1"/>
<evidence type="ECO:0000313" key="3">
    <source>
        <dbReference type="Proteomes" id="UP000254866"/>
    </source>
</evidence>
<keyword evidence="3" id="KW-1185">Reference proteome</keyword>
<dbReference type="RefSeq" id="XP_031870402.1">
    <property type="nucleotide sequence ID" value="XM_032013802.1"/>
</dbReference>
<feature type="compositionally biased region" description="Acidic residues" evidence="1">
    <location>
        <begin position="80"/>
        <end position="92"/>
    </location>
</feature>
<dbReference type="EMBL" id="NPIC01000003">
    <property type="protein sequence ID" value="RDL37746.1"/>
    <property type="molecule type" value="Genomic_DNA"/>
</dbReference>
<proteinExistence type="predicted"/>
<feature type="region of interest" description="Disordered" evidence="1">
    <location>
        <begin position="62"/>
        <end position="92"/>
    </location>
</feature>
<dbReference type="Proteomes" id="UP000254866">
    <property type="component" value="Unassembled WGS sequence"/>
</dbReference>
<sequence length="92" mass="10202">MGKRIDDGHPRYFKECNYRNSWQGYVTIWRFNAIGEFGIITGPKNAESLGIVCGMSELPNTEDAGTRLARKGNSNGNNNGDDDDDDDDGLED</sequence>
<organism evidence="2 3">
    <name type="scientific">Venustampulla echinocandica</name>
    <dbReference type="NCBI Taxonomy" id="2656787"/>
    <lineage>
        <taxon>Eukaryota</taxon>
        <taxon>Fungi</taxon>
        <taxon>Dikarya</taxon>
        <taxon>Ascomycota</taxon>
        <taxon>Pezizomycotina</taxon>
        <taxon>Leotiomycetes</taxon>
        <taxon>Helotiales</taxon>
        <taxon>Pleuroascaceae</taxon>
        <taxon>Venustampulla</taxon>
    </lineage>
</organism>
<reference evidence="2 3" key="1">
    <citation type="journal article" date="2018" name="IMA Fungus">
        <title>IMA Genome-F 9: Draft genome sequence of Annulohypoxylon stygium, Aspergillus mulundensis, Berkeleyomyces basicola (syn. Thielaviopsis basicola), Ceratocystis smalleyi, two Cercospora beticola strains, Coleophoma cylindrospora, Fusarium fracticaudum, Phialophora cf. hyalina, and Morchella septimelata.</title>
        <authorList>
            <person name="Wingfield B.D."/>
            <person name="Bills G.F."/>
            <person name="Dong Y."/>
            <person name="Huang W."/>
            <person name="Nel W.J."/>
            <person name="Swalarsk-Parry B.S."/>
            <person name="Vaghefi N."/>
            <person name="Wilken P.M."/>
            <person name="An Z."/>
            <person name="de Beer Z.W."/>
            <person name="De Vos L."/>
            <person name="Chen L."/>
            <person name="Duong T.A."/>
            <person name="Gao Y."/>
            <person name="Hammerbacher A."/>
            <person name="Kikkert J.R."/>
            <person name="Li Y."/>
            <person name="Li H."/>
            <person name="Li K."/>
            <person name="Li Q."/>
            <person name="Liu X."/>
            <person name="Ma X."/>
            <person name="Naidoo K."/>
            <person name="Pethybridge S.J."/>
            <person name="Sun J."/>
            <person name="Steenkamp E.T."/>
            <person name="van der Nest M.A."/>
            <person name="van Wyk S."/>
            <person name="Wingfield M.J."/>
            <person name="Xiong C."/>
            <person name="Yue Q."/>
            <person name="Zhang X."/>
        </authorList>
    </citation>
    <scope>NUCLEOTIDE SEQUENCE [LARGE SCALE GENOMIC DNA]</scope>
    <source>
        <strain evidence="2 3">BP 5553</strain>
    </source>
</reference>
<protein>
    <submittedName>
        <fullName evidence="2">Uncharacterized protein</fullName>
    </submittedName>
</protein>